<evidence type="ECO:0000256" key="1">
    <source>
        <dbReference type="ARBA" id="ARBA00006270"/>
    </source>
</evidence>
<evidence type="ECO:0000256" key="2">
    <source>
        <dbReference type="ARBA" id="ARBA00022741"/>
    </source>
</evidence>
<protein>
    <submittedName>
        <fullName evidence="4">Small gtpase rab7</fullName>
    </submittedName>
</protein>
<evidence type="ECO:0000313" key="5">
    <source>
        <dbReference type="Proteomes" id="UP000039865"/>
    </source>
</evidence>
<dbReference type="PRINTS" id="PR00449">
    <property type="entry name" value="RASTRNSFRMNG"/>
</dbReference>
<comment type="similarity">
    <text evidence="1">Belongs to the small GTPase superfamily. Rab family.</text>
</comment>
<dbReference type="PROSITE" id="PS51419">
    <property type="entry name" value="RAB"/>
    <property type="match status" value="1"/>
</dbReference>
<organism evidence="4 5">
    <name type="scientific">Stylonychia lemnae</name>
    <name type="common">Ciliate</name>
    <dbReference type="NCBI Taxonomy" id="5949"/>
    <lineage>
        <taxon>Eukaryota</taxon>
        <taxon>Sar</taxon>
        <taxon>Alveolata</taxon>
        <taxon>Ciliophora</taxon>
        <taxon>Intramacronucleata</taxon>
        <taxon>Spirotrichea</taxon>
        <taxon>Stichotrichia</taxon>
        <taxon>Sporadotrichida</taxon>
        <taxon>Oxytrichidae</taxon>
        <taxon>Stylonychinae</taxon>
        <taxon>Stylonychia</taxon>
    </lineage>
</organism>
<dbReference type="InParanoid" id="A0A077ZX76"/>
<dbReference type="SUPFAM" id="SSF52540">
    <property type="entry name" value="P-loop containing nucleoside triphosphate hydrolases"/>
    <property type="match status" value="1"/>
</dbReference>
<keyword evidence="5" id="KW-1185">Reference proteome</keyword>
<dbReference type="FunFam" id="3.40.50.300:FF:001329">
    <property type="entry name" value="Small GTP-binding protein, putative"/>
    <property type="match status" value="1"/>
</dbReference>
<dbReference type="EMBL" id="CCKQ01003370">
    <property type="protein sequence ID" value="CDW74490.1"/>
    <property type="molecule type" value="Genomic_DNA"/>
</dbReference>
<keyword evidence="2" id="KW-0547">Nucleotide-binding</keyword>
<dbReference type="Pfam" id="PF00071">
    <property type="entry name" value="Ras"/>
    <property type="match status" value="1"/>
</dbReference>
<dbReference type="CDD" id="cd00154">
    <property type="entry name" value="Rab"/>
    <property type="match status" value="1"/>
</dbReference>
<dbReference type="SMART" id="SM00175">
    <property type="entry name" value="RAB"/>
    <property type="match status" value="1"/>
</dbReference>
<gene>
    <name evidence="4" type="primary">Contig6696.g7163</name>
    <name evidence="4" type="ORF">STYLEM_3470</name>
</gene>
<dbReference type="PANTHER" id="PTHR47981:SF20">
    <property type="entry name" value="RAS-RELATED PROTEIN RAB-7A"/>
    <property type="match status" value="1"/>
</dbReference>
<evidence type="ECO:0000313" key="4">
    <source>
        <dbReference type="EMBL" id="CDW74490.1"/>
    </source>
</evidence>
<accession>A0A077ZX76</accession>
<dbReference type="AlphaFoldDB" id="A0A077ZX76"/>
<keyword evidence="3" id="KW-0342">GTP-binding</keyword>
<reference evidence="4 5" key="1">
    <citation type="submission" date="2014-06" db="EMBL/GenBank/DDBJ databases">
        <authorList>
            <person name="Swart Estienne"/>
        </authorList>
    </citation>
    <scope>NUCLEOTIDE SEQUENCE [LARGE SCALE GENOMIC DNA]</scope>
    <source>
        <strain evidence="4 5">130c</strain>
    </source>
</reference>
<dbReference type="SMART" id="SM00174">
    <property type="entry name" value="RHO"/>
    <property type="match status" value="1"/>
</dbReference>
<dbReference type="NCBIfam" id="TIGR00231">
    <property type="entry name" value="small_GTP"/>
    <property type="match status" value="1"/>
</dbReference>
<dbReference type="PROSITE" id="PS51420">
    <property type="entry name" value="RHO"/>
    <property type="match status" value="1"/>
</dbReference>
<dbReference type="OrthoDB" id="5976022at2759"/>
<dbReference type="InterPro" id="IPR001806">
    <property type="entry name" value="Small_GTPase"/>
</dbReference>
<dbReference type="SMART" id="SM00173">
    <property type="entry name" value="RAS"/>
    <property type="match status" value="1"/>
</dbReference>
<sequence>MSRKDFLKIIIIGDQGVGKTSLLEAYTLNGLSQHSKPTIGAEFKKKVITLGDSPTPLYKGVELNLQIWDTAGQERFSSLSTQFYRGSDCCILAFDLTNKESYDHLHKWIDVVQETTGDQGIPIILVGNKCDKINERSVSNETIQQQWVQSNKVQQYIEASATKFLGLEQLFHSAGYYGLVFSVKYNSWAQQQSDSNCSMSLVETKIKQILSSSTNITQERADSSSSDIQSSQKRIILNKKQLEANKEKHRKGKC</sequence>
<dbReference type="Proteomes" id="UP000039865">
    <property type="component" value="Unassembled WGS sequence"/>
</dbReference>
<dbReference type="SMART" id="SM00176">
    <property type="entry name" value="RAN"/>
    <property type="match status" value="1"/>
</dbReference>
<name>A0A077ZX76_STYLE</name>
<dbReference type="InterPro" id="IPR005225">
    <property type="entry name" value="Small_GTP-bd"/>
</dbReference>
<dbReference type="PROSITE" id="PS51421">
    <property type="entry name" value="RAS"/>
    <property type="match status" value="1"/>
</dbReference>
<evidence type="ECO:0000256" key="3">
    <source>
        <dbReference type="ARBA" id="ARBA00023134"/>
    </source>
</evidence>
<dbReference type="GO" id="GO:0005525">
    <property type="term" value="F:GTP binding"/>
    <property type="evidence" value="ECO:0007669"/>
    <property type="project" value="UniProtKB-KW"/>
</dbReference>
<dbReference type="InterPro" id="IPR027417">
    <property type="entry name" value="P-loop_NTPase"/>
</dbReference>
<dbReference type="Gene3D" id="3.40.50.300">
    <property type="entry name" value="P-loop containing nucleotide triphosphate hydrolases"/>
    <property type="match status" value="1"/>
</dbReference>
<dbReference type="PANTHER" id="PTHR47981">
    <property type="entry name" value="RAB FAMILY"/>
    <property type="match status" value="1"/>
</dbReference>
<dbReference type="GO" id="GO:0003924">
    <property type="term" value="F:GTPase activity"/>
    <property type="evidence" value="ECO:0007669"/>
    <property type="project" value="InterPro"/>
</dbReference>
<proteinExistence type="inferred from homology"/>